<keyword evidence="4 10" id="KW-0812">Transmembrane</keyword>
<dbReference type="PANTHER" id="PTHR11616:SF240">
    <property type="entry name" value="BLOATED TUBULES, ISOFORM B-RELATED"/>
    <property type="match status" value="1"/>
</dbReference>
<protein>
    <recommendedName>
        <fullName evidence="10">Transporter</fullName>
    </recommendedName>
</protein>
<evidence type="ECO:0000256" key="4">
    <source>
        <dbReference type="ARBA" id="ARBA00022692"/>
    </source>
</evidence>
<dbReference type="InterPro" id="IPR037272">
    <property type="entry name" value="SNS_sf"/>
</dbReference>
<comment type="caution">
    <text evidence="12">The sequence shown here is derived from an EMBL/GenBank/DDBJ whole genome shotgun (WGS) entry which is preliminary data.</text>
</comment>
<dbReference type="PROSITE" id="PS00610">
    <property type="entry name" value="NA_NEUROTRAN_SYMP_1"/>
    <property type="match status" value="1"/>
</dbReference>
<name>A0AAV4SF52_CAEEX</name>
<keyword evidence="8" id="KW-0479">Metal-binding</keyword>
<feature type="binding site" evidence="8">
    <location>
        <position position="65"/>
    </location>
    <ligand>
        <name>Na(+)</name>
        <dbReference type="ChEBI" id="CHEBI:29101"/>
        <label>1</label>
    </ligand>
</feature>
<dbReference type="PANTHER" id="PTHR11616">
    <property type="entry name" value="SODIUM/CHLORIDE DEPENDENT TRANSPORTER"/>
    <property type="match status" value="1"/>
</dbReference>
<keyword evidence="13" id="KW-1185">Reference proteome</keyword>
<accession>A0AAV4SF52</accession>
<proteinExistence type="inferred from homology"/>
<keyword evidence="9" id="KW-1015">Disulfide bond</keyword>
<evidence type="ECO:0000256" key="11">
    <source>
        <dbReference type="SAM" id="Phobius"/>
    </source>
</evidence>
<keyword evidence="7 11" id="KW-0472">Membrane</keyword>
<dbReference type="Pfam" id="PF00209">
    <property type="entry name" value="SNF"/>
    <property type="match status" value="1"/>
</dbReference>
<keyword evidence="8" id="KW-0915">Sodium</keyword>
<evidence type="ECO:0000256" key="9">
    <source>
        <dbReference type="PIRSR" id="PIRSR600175-2"/>
    </source>
</evidence>
<dbReference type="InterPro" id="IPR000175">
    <property type="entry name" value="Na/ntran_symport"/>
</dbReference>
<comment type="similarity">
    <text evidence="2 10">Belongs to the sodium:neurotransmitter symporter (SNF) (TC 2.A.22) family.</text>
</comment>
<comment type="subcellular location">
    <subcellularLocation>
        <location evidence="1">Membrane</location>
        <topology evidence="1">Multi-pass membrane protein</topology>
    </subcellularLocation>
</comment>
<organism evidence="12 13">
    <name type="scientific">Caerostris extrusa</name>
    <name type="common">Bark spider</name>
    <name type="synonym">Caerostris bankana</name>
    <dbReference type="NCBI Taxonomy" id="172846"/>
    <lineage>
        <taxon>Eukaryota</taxon>
        <taxon>Metazoa</taxon>
        <taxon>Ecdysozoa</taxon>
        <taxon>Arthropoda</taxon>
        <taxon>Chelicerata</taxon>
        <taxon>Arachnida</taxon>
        <taxon>Araneae</taxon>
        <taxon>Araneomorphae</taxon>
        <taxon>Entelegynae</taxon>
        <taxon>Araneoidea</taxon>
        <taxon>Araneidae</taxon>
        <taxon>Caerostris</taxon>
    </lineage>
</organism>
<keyword evidence="3 10" id="KW-0813">Transport</keyword>
<dbReference type="GO" id="GO:0015375">
    <property type="term" value="F:glycine:sodium symporter activity"/>
    <property type="evidence" value="ECO:0007669"/>
    <property type="project" value="TreeGrafter"/>
</dbReference>
<evidence type="ECO:0000313" key="12">
    <source>
        <dbReference type="EMBL" id="GIY33068.1"/>
    </source>
</evidence>
<evidence type="ECO:0000256" key="2">
    <source>
        <dbReference type="ARBA" id="ARBA00006459"/>
    </source>
</evidence>
<evidence type="ECO:0000313" key="13">
    <source>
        <dbReference type="Proteomes" id="UP001054945"/>
    </source>
</evidence>
<sequence length="270" mass="30657">MDAHNHNPRIFKFTKDNRSVAMPPPNIDLPDGSFGRSFTDVDENRERGNWSSGIEFLLSCLSYAVGLGNIWRFPYLCYRNGGGAFLIPYVIMMAFVGLPLFLMELSFGQYASEGPVTIWKICPLFQGLGYAMFLMSTLVGIYYNMILAWALFYLMSSFTTHLPWSSCDNWWNTEACRKFDTKNCTAHNGTVLSNGTCILQSEVTPTEWEVFSKHNTKMASDEYFHNFVLGITDGLHDLLAKYAGSWLCAFLPAGSSYSFVYGKELRVWEK</sequence>
<evidence type="ECO:0000256" key="5">
    <source>
        <dbReference type="ARBA" id="ARBA00022847"/>
    </source>
</evidence>
<feature type="transmembrane region" description="Helical" evidence="11">
    <location>
        <begin position="127"/>
        <end position="154"/>
    </location>
</feature>
<keyword evidence="5 10" id="KW-0769">Symport</keyword>
<feature type="disulfide bond" evidence="9">
    <location>
        <begin position="167"/>
        <end position="176"/>
    </location>
</feature>
<feature type="binding site" evidence="8">
    <location>
        <position position="64"/>
    </location>
    <ligand>
        <name>Na(+)</name>
        <dbReference type="ChEBI" id="CHEBI:29101"/>
        <label>1</label>
    </ligand>
</feature>
<evidence type="ECO:0000256" key="3">
    <source>
        <dbReference type="ARBA" id="ARBA00022448"/>
    </source>
</evidence>
<feature type="transmembrane region" description="Helical" evidence="11">
    <location>
        <begin position="83"/>
        <end position="107"/>
    </location>
</feature>
<dbReference type="GO" id="GO:0046872">
    <property type="term" value="F:metal ion binding"/>
    <property type="evidence" value="ECO:0007669"/>
    <property type="project" value="UniProtKB-KW"/>
</dbReference>
<dbReference type="PRINTS" id="PR00176">
    <property type="entry name" value="NANEUSMPORT"/>
</dbReference>
<dbReference type="Proteomes" id="UP001054945">
    <property type="component" value="Unassembled WGS sequence"/>
</dbReference>
<evidence type="ECO:0000256" key="8">
    <source>
        <dbReference type="PIRSR" id="PIRSR600175-1"/>
    </source>
</evidence>
<feature type="binding site" evidence="8">
    <location>
        <position position="69"/>
    </location>
    <ligand>
        <name>Na(+)</name>
        <dbReference type="ChEBI" id="CHEBI:29101"/>
        <label>1</label>
    </ligand>
</feature>
<evidence type="ECO:0000256" key="6">
    <source>
        <dbReference type="ARBA" id="ARBA00022989"/>
    </source>
</evidence>
<evidence type="ECO:0000256" key="10">
    <source>
        <dbReference type="RuleBase" id="RU003732"/>
    </source>
</evidence>
<gene>
    <name evidence="12" type="primary">SLC6A5</name>
    <name evidence="12" type="ORF">CEXT_395831</name>
</gene>
<dbReference type="SUPFAM" id="SSF161070">
    <property type="entry name" value="SNF-like"/>
    <property type="match status" value="1"/>
</dbReference>
<dbReference type="GO" id="GO:0005886">
    <property type="term" value="C:plasma membrane"/>
    <property type="evidence" value="ECO:0007669"/>
    <property type="project" value="TreeGrafter"/>
</dbReference>
<dbReference type="PROSITE" id="PS00754">
    <property type="entry name" value="NA_NEUROTRAN_SYMP_2"/>
    <property type="match status" value="1"/>
</dbReference>
<dbReference type="EMBL" id="BPLR01009587">
    <property type="protein sequence ID" value="GIY33068.1"/>
    <property type="molecule type" value="Genomic_DNA"/>
</dbReference>
<reference evidence="12 13" key="1">
    <citation type="submission" date="2021-06" db="EMBL/GenBank/DDBJ databases">
        <title>Caerostris extrusa draft genome.</title>
        <authorList>
            <person name="Kono N."/>
            <person name="Arakawa K."/>
        </authorList>
    </citation>
    <scope>NUCLEOTIDE SEQUENCE [LARGE SCALE GENOMIC DNA]</scope>
</reference>
<dbReference type="PROSITE" id="PS50267">
    <property type="entry name" value="NA_NEUROTRAN_SYMP_3"/>
    <property type="match status" value="1"/>
</dbReference>
<keyword evidence="6 11" id="KW-1133">Transmembrane helix</keyword>
<evidence type="ECO:0000256" key="7">
    <source>
        <dbReference type="ARBA" id="ARBA00023136"/>
    </source>
</evidence>
<evidence type="ECO:0000256" key="1">
    <source>
        <dbReference type="ARBA" id="ARBA00004141"/>
    </source>
</evidence>
<dbReference type="AlphaFoldDB" id="A0AAV4SF52"/>